<protein>
    <submittedName>
        <fullName evidence="1">Uncharacterized protein</fullName>
    </submittedName>
</protein>
<proteinExistence type="predicted"/>
<dbReference type="EMBL" id="ACCU02000003">
    <property type="protein sequence ID" value="RMX61876.1"/>
    <property type="molecule type" value="Genomic_DNA"/>
</dbReference>
<dbReference type="Proteomes" id="UP000004703">
    <property type="component" value="Chromosome"/>
</dbReference>
<reference evidence="1 2" key="2">
    <citation type="submission" date="2013-04" db="EMBL/GenBank/DDBJ databases">
        <authorList>
            <person name="Fiebig A."/>
            <person name="Pradella S."/>
            <person name="Wagner-Doebler I."/>
        </authorList>
    </citation>
    <scope>NUCLEOTIDE SEQUENCE [LARGE SCALE GENOMIC DNA]</scope>
    <source>
        <strain evidence="2">DSM 17067 / NCIMB 14079 / DFL-11</strain>
    </source>
</reference>
<evidence type="ECO:0000313" key="1">
    <source>
        <dbReference type="EMBL" id="RMX61876.1"/>
    </source>
</evidence>
<name>A0A5E8UWQ7_ROSAD</name>
<dbReference type="AlphaFoldDB" id="A0A5E8UWQ7"/>
<dbReference type="RefSeq" id="WP_167578973.1">
    <property type="nucleotide sequence ID" value="NZ_CM011002.1"/>
</dbReference>
<reference evidence="1 2" key="1">
    <citation type="submission" date="2008-01" db="EMBL/GenBank/DDBJ databases">
        <authorList>
            <person name="Wagner-Dobler I."/>
            <person name="Ferriera S."/>
            <person name="Johnson J."/>
            <person name="Kravitz S."/>
            <person name="Beeson K."/>
            <person name="Sutton G."/>
            <person name="Rogers Y.-H."/>
            <person name="Friedman R."/>
            <person name="Frazier M."/>
            <person name="Venter J.C."/>
        </authorList>
    </citation>
    <scope>NUCLEOTIDE SEQUENCE [LARGE SCALE GENOMIC DNA]</scope>
    <source>
        <strain evidence="2">DSM 17067 / NCIMB 14079 / DFL-11</strain>
    </source>
</reference>
<gene>
    <name evidence="1" type="ORF">SADFL11_00046330</name>
</gene>
<sequence>MQNKLHHPVSPIAEKDVRSCVFQFLIAGYSDFCAVAFPVKNNRGMTP</sequence>
<organism evidence="1 2">
    <name type="scientific">Roseibium alexandrii (strain DSM 17067 / NCIMB 14079 / DFL-11)</name>
    <name type="common">Labrenzia alexandrii</name>
    <dbReference type="NCBI Taxonomy" id="244592"/>
    <lineage>
        <taxon>Bacteria</taxon>
        <taxon>Pseudomonadati</taxon>
        <taxon>Pseudomonadota</taxon>
        <taxon>Alphaproteobacteria</taxon>
        <taxon>Hyphomicrobiales</taxon>
        <taxon>Stappiaceae</taxon>
        <taxon>Roseibium</taxon>
    </lineage>
</organism>
<accession>A0A5E8UWQ7</accession>
<comment type="caution">
    <text evidence="1">The sequence shown here is derived from an EMBL/GenBank/DDBJ whole genome shotgun (WGS) entry which is preliminary data.</text>
</comment>
<evidence type="ECO:0000313" key="2">
    <source>
        <dbReference type="Proteomes" id="UP000004703"/>
    </source>
</evidence>